<dbReference type="HOGENOM" id="CLU_1308488_0_0_9"/>
<evidence type="ECO:0000313" key="3">
    <source>
        <dbReference type="EMBL" id="EEW97132.1"/>
    </source>
</evidence>
<evidence type="ECO:0000259" key="2">
    <source>
        <dbReference type="Pfam" id="PF01478"/>
    </source>
</evidence>
<dbReference type="STRING" id="592028.GCWU000321_01119"/>
<feature type="transmembrane region" description="Helical" evidence="1">
    <location>
        <begin position="178"/>
        <end position="195"/>
    </location>
</feature>
<dbReference type="InterPro" id="IPR000045">
    <property type="entry name" value="Prepilin_IV_endopep_pep"/>
</dbReference>
<keyword evidence="1" id="KW-0472">Membrane</keyword>
<dbReference type="EMBL" id="ACIM02000001">
    <property type="protein sequence ID" value="EEW97132.1"/>
    <property type="molecule type" value="Genomic_DNA"/>
</dbReference>
<protein>
    <submittedName>
        <fullName evidence="3">Peptidase, A24 family</fullName>
    </submittedName>
</protein>
<feature type="transmembrane region" description="Helical" evidence="1">
    <location>
        <begin position="40"/>
        <end position="60"/>
    </location>
</feature>
<sequence>MMRGHRGLERCAGGHMEEDEWERTACDEIKREERFWGGEFTFPLGLCYFFLAALAVFFRSPLVSLTLLLLPPAWEDWKTGYVSDHWSVFLAAAGLGHNVFYSRLTDGFISCAFVLGLYGLLFLLAKHAMGAGDIFLSGAAALWLAPVSVPLFLFLSASSAAMAGMVLLFLGRMSRREGIPFCPFIALGGVAAYGAEVFQLPFFPSWHCFI</sequence>
<name>C9LNJ6_9FIRM</name>
<feature type="domain" description="Prepilin type IV endopeptidase peptidase" evidence="2">
    <location>
        <begin position="65"/>
        <end position="163"/>
    </location>
</feature>
<dbReference type="Pfam" id="PF01478">
    <property type="entry name" value="Peptidase_A24"/>
    <property type="match status" value="1"/>
</dbReference>
<reference evidence="3" key="1">
    <citation type="submission" date="2009-09" db="EMBL/GenBank/DDBJ databases">
        <authorList>
            <person name="Weinstock G."/>
            <person name="Sodergren E."/>
            <person name="Clifton S."/>
            <person name="Fulton L."/>
            <person name="Fulton B."/>
            <person name="Courtney L."/>
            <person name="Fronick C."/>
            <person name="Harrison M."/>
            <person name="Strong C."/>
            <person name="Farmer C."/>
            <person name="Delahaunty K."/>
            <person name="Markovic C."/>
            <person name="Hall O."/>
            <person name="Minx P."/>
            <person name="Tomlinson C."/>
            <person name="Mitreva M."/>
            <person name="Nelson J."/>
            <person name="Hou S."/>
            <person name="Wollam A."/>
            <person name="Pepin K.H."/>
            <person name="Johnson M."/>
            <person name="Bhonagiri V."/>
            <person name="Nash W.E."/>
            <person name="Warren W."/>
            <person name="Chinwalla A."/>
            <person name="Mardis E.R."/>
            <person name="Wilson R.K."/>
        </authorList>
    </citation>
    <scope>NUCLEOTIDE SEQUENCE [LARGE SCALE GENOMIC DNA]</scope>
    <source>
        <strain evidence="3">DSM 15470</strain>
    </source>
</reference>
<keyword evidence="1" id="KW-1133">Transmembrane helix</keyword>
<dbReference type="GO" id="GO:0016020">
    <property type="term" value="C:membrane"/>
    <property type="evidence" value="ECO:0007669"/>
    <property type="project" value="InterPro"/>
</dbReference>
<proteinExistence type="predicted"/>
<gene>
    <name evidence="3" type="ORF">GCWU000321_01119</name>
</gene>
<evidence type="ECO:0000313" key="4">
    <source>
        <dbReference type="Proteomes" id="UP000004736"/>
    </source>
</evidence>
<feature type="transmembrane region" description="Helical" evidence="1">
    <location>
        <begin position="108"/>
        <end position="129"/>
    </location>
</feature>
<feature type="transmembrane region" description="Helical" evidence="1">
    <location>
        <begin position="80"/>
        <end position="101"/>
    </location>
</feature>
<dbReference type="AlphaFoldDB" id="C9LNJ6"/>
<comment type="caution">
    <text evidence="3">The sequence shown here is derived from an EMBL/GenBank/DDBJ whole genome shotgun (WGS) entry which is preliminary data.</text>
</comment>
<dbReference type="Proteomes" id="UP000004736">
    <property type="component" value="Unassembled WGS sequence"/>
</dbReference>
<evidence type="ECO:0000256" key="1">
    <source>
        <dbReference type="SAM" id="Phobius"/>
    </source>
</evidence>
<accession>C9LNJ6</accession>
<organism evidence="3 4">
    <name type="scientific">Dialister invisus DSM 15470</name>
    <dbReference type="NCBI Taxonomy" id="592028"/>
    <lineage>
        <taxon>Bacteria</taxon>
        <taxon>Bacillati</taxon>
        <taxon>Bacillota</taxon>
        <taxon>Negativicutes</taxon>
        <taxon>Veillonellales</taxon>
        <taxon>Veillonellaceae</taxon>
        <taxon>Dialister</taxon>
    </lineage>
</organism>
<dbReference type="OrthoDB" id="9789291at2"/>
<dbReference type="Gene3D" id="1.20.120.1220">
    <property type="match status" value="1"/>
</dbReference>
<keyword evidence="1" id="KW-0812">Transmembrane</keyword>
<keyword evidence="4" id="KW-1185">Reference proteome</keyword>
<feature type="transmembrane region" description="Helical" evidence="1">
    <location>
        <begin position="149"/>
        <end position="171"/>
    </location>
</feature>
<dbReference type="GO" id="GO:0004190">
    <property type="term" value="F:aspartic-type endopeptidase activity"/>
    <property type="evidence" value="ECO:0007669"/>
    <property type="project" value="InterPro"/>
</dbReference>